<proteinExistence type="predicted"/>
<evidence type="ECO:0000313" key="2">
    <source>
        <dbReference type="Proteomes" id="UP001175228"/>
    </source>
</evidence>
<sequence>MAVAFNDVAPGLTIRLTTSIGITDYRLAGIVYYGGLHFTARYIDSDLTVWFNDGMVQRRRAAGEGPAQQVNLATDPNGKTPDTLIYAMVQVAGRQRTRIHNFNSIGCLSNSLRPGTTVLYMLDILTNDAAGPSAPTIPSNKSMKLYYLHTGLQVRDAFFGNRQRIYTRSASITDWYPGRVLLEAERRYTNDLVRHGVKKLSLCCGWHLSLKNQKYHYTLRGYNRQGWMALTLEMEGGNQGQVYAYGRCDWKRWSWKARANRQGRPGGKLFFNPSDHVELGIQQYKLIYDESRLDILVTAALISAIRDIGGAGSGTSISTRASVLWRQVYPVIVSRAYNFMPW</sequence>
<name>A0AA39P549_9AGAR</name>
<accession>A0AA39P549</accession>
<keyword evidence="2" id="KW-1185">Reference proteome</keyword>
<organism evidence="1 2">
    <name type="scientific">Armillaria luteobubalina</name>
    <dbReference type="NCBI Taxonomy" id="153913"/>
    <lineage>
        <taxon>Eukaryota</taxon>
        <taxon>Fungi</taxon>
        <taxon>Dikarya</taxon>
        <taxon>Basidiomycota</taxon>
        <taxon>Agaricomycotina</taxon>
        <taxon>Agaricomycetes</taxon>
        <taxon>Agaricomycetidae</taxon>
        <taxon>Agaricales</taxon>
        <taxon>Marasmiineae</taxon>
        <taxon>Physalacriaceae</taxon>
        <taxon>Armillaria</taxon>
    </lineage>
</organism>
<protein>
    <submittedName>
        <fullName evidence="1">Uncharacterized protein</fullName>
    </submittedName>
</protein>
<dbReference type="Proteomes" id="UP001175228">
    <property type="component" value="Unassembled WGS sequence"/>
</dbReference>
<evidence type="ECO:0000313" key="1">
    <source>
        <dbReference type="EMBL" id="KAK0477500.1"/>
    </source>
</evidence>
<reference evidence="1" key="1">
    <citation type="submission" date="2023-06" db="EMBL/GenBank/DDBJ databases">
        <authorList>
            <consortium name="Lawrence Berkeley National Laboratory"/>
            <person name="Ahrendt S."/>
            <person name="Sahu N."/>
            <person name="Indic B."/>
            <person name="Wong-Bajracharya J."/>
            <person name="Merenyi Z."/>
            <person name="Ke H.-M."/>
            <person name="Monk M."/>
            <person name="Kocsube S."/>
            <person name="Drula E."/>
            <person name="Lipzen A."/>
            <person name="Balint B."/>
            <person name="Henrissat B."/>
            <person name="Andreopoulos B."/>
            <person name="Martin F.M."/>
            <person name="Harder C.B."/>
            <person name="Rigling D."/>
            <person name="Ford K.L."/>
            <person name="Foster G.D."/>
            <person name="Pangilinan J."/>
            <person name="Papanicolaou A."/>
            <person name="Barry K."/>
            <person name="LaButti K."/>
            <person name="Viragh M."/>
            <person name="Koriabine M."/>
            <person name="Yan M."/>
            <person name="Riley R."/>
            <person name="Champramary S."/>
            <person name="Plett K.L."/>
            <person name="Tsai I.J."/>
            <person name="Slot J."/>
            <person name="Sipos G."/>
            <person name="Plett J."/>
            <person name="Nagy L.G."/>
            <person name="Grigoriev I.V."/>
        </authorList>
    </citation>
    <scope>NUCLEOTIDE SEQUENCE</scope>
    <source>
        <strain evidence="1">HWK02</strain>
    </source>
</reference>
<dbReference type="AlphaFoldDB" id="A0AA39P549"/>
<comment type="caution">
    <text evidence="1">The sequence shown here is derived from an EMBL/GenBank/DDBJ whole genome shotgun (WGS) entry which is preliminary data.</text>
</comment>
<dbReference type="EMBL" id="JAUEPU010000109">
    <property type="protein sequence ID" value="KAK0477500.1"/>
    <property type="molecule type" value="Genomic_DNA"/>
</dbReference>
<gene>
    <name evidence="1" type="ORF">EDD18DRAFT_1114649</name>
</gene>